<name>A0A239M1Y6_9ACTN</name>
<evidence type="ECO:0000313" key="2">
    <source>
        <dbReference type="EMBL" id="SNT36590.1"/>
    </source>
</evidence>
<feature type="compositionally biased region" description="Gly residues" evidence="1">
    <location>
        <begin position="42"/>
        <end position="55"/>
    </location>
</feature>
<dbReference type="PANTHER" id="PTHR39335:SF1">
    <property type="entry name" value="BLL4220 PROTEIN"/>
    <property type="match status" value="1"/>
</dbReference>
<dbReference type="EMBL" id="FZOR01000025">
    <property type="protein sequence ID" value="SNT36590.1"/>
    <property type="molecule type" value="Genomic_DNA"/>
</dbReference>
<dbReference type="Proteomes" id="UP000198318">
    <property type="component" value="Unassembled WGS sequence"/>
</dbReference>
<dbReference type="GO" id="GO:0043448">
    <property type="term" value="P:alkane catabolic process"/>
    <property type="evidence" value="ECO:0007669"/>
    <property type="project" value="TreeGrafter"/>
</dbReference>
<proteinExistence type="predicted"/>
<keyword evidence="2" id="KW-0449">Lipoprotein</keyword>
<dbReference type="AlphaFoldDB" id="A0A239M1Y6"/>
<feature type="compositionally biased region" description="Polar residues" evidence="1">
    <location>
        <begin position="136"/>
        <end position="147"/>
    </location>
</feature>
<dbReference type="OrthoDB" id="597632at2"/>
<evidence type="ECO:0000313" key="3">
    <source>
        <dbReference type="Proteomes" id="UP000198318"/>
    </source>
</evidence>
<feature type="region of interest" description="Disordered" evidence="1">
    <location>
        <begin position="1"/>
        <end position="26"/>
    </location>
</feature>
<sequence>MLQTLPGGTGRPSRKDHPSRWRRNASSAALLAAAGALAAAAGCGGGGGSSDGSGSGYQPPASSAAPTGGASGGTIKTANTGNLGQILVDGQGRTVYLFEKDQGDKSSCADACASVWPPATTSASPKPGSGVDASKLGTTKRSDGTTQVSYAGHPLYYYAPDGTTAGSTQGQGLDQFGAKWFVLSPSGSAVTK</sequence>
<evidence type="ECO:0000256" key="1">
    <source>
        <dbReference type="SAM" id="MobiDB-lite"/>
    </source>
</evidence>
<dbReference type="InterPro" id="IPR005297">
    <property type="entry name" value="Lipoprotein_repeat"/>
</dbReference>
<feature type="region of interest" description="Disordered" evidence="1">
    <location>
        <begin position="118"/>
        <end position="147"/>
    </location>
</feature>
<organism evidence="2 3">
    <name type="scientific">Actinomadura meyerae</name>
    <dbReference type="NCBI Taxonomy" id="240840"/>
    <lineage>
        <taxon>Bacteria</taxon>
        <taxon>Bacillati</taxon>
        <taxon>Actinomycetota</taxon>
        <taxon>Actinomycetes</taxon>
        <taxon>Streptosporangiales</taxon>
        <taxon>Thermomonosporaceae</taxon>
        <taxon>Actinomadura</taxon>
    </lineage>
</organism>
<reference evidence="2 3" key="1">
    <citation type="submission" date="2017-06" db="EMBL/GenBank/DDBJ databases">
        <authorList>
            <person name="Kim H.J."/>
            <person name="Triplett B.A."/>
        </authorList>
    </citation>
    <scope>NUCLEOTIDE SEQUENCE [LARGE SCALE GENOMIC DNA]</scope>
    <source>
        <strain evidence="2 3">DSM 44715</strain>
    </source>
</reference>
<gene>
    <name evidence="2" type="ORF">SAMN05443665_102585</name>
</gene>
<dbReference type="RefSeq" id="WP_089328409.1">
    <property type="nucleotide sequence ID" value="NZ_FZOR01000025.1"/>
</dbReference>
<protein>
    <submittedName>
        <fullName evidence="2">Predicted lipoprotein with conserved Yx(FWY)xxD motif</fullName>
    </submittedName>
</protein>
<accession>A0A239M1Y6</accession>
<feature type="region of interest" description="Disordered" evidence="1">
    <location>
        <begin position="40"/>
        <end position="80"/>
    </location>
</feature>
<feature type="compositionally biased region" description="Low complexity" evidence="1">
    <location>
        <begin position="59"/>
        <end position="68"/>
    </location>
</feature>
<dbReference type="PANTHER" id="PTHR39335">
    <property type="entry name" value="BLL4220 PROTEIN"/>
    <property type="match status" value="1"/>
</dbReference>
<dbReference type="Pfam" id="PF03640">
    <property type="entry name" value="Lipoprotein_15"/>
    <property type="match status" value="2"/>
</dbReference>
<keyword evidence="3" id="KW-1185">Reference proteome</keyword>